<evidence type="ECO:0000256" key="3">
    <source>
        <dbReference type="ARBA" id="ARBA00022553"/>
    </source>
</evidence>
<dbReference type="InterPro" id="IPR013767">
    <property type="entry name" value="PAS_fold"/>
</dbReference>
<dbReference type="SMART" id="SM00091">
    <property type="entry name" value="PAS"/>
    <property type="match status" value="1"/>
</dbReference>
<evidence type="ECO:0000256" key="7">
    <source>
        <dbReference type="ARBA" id="ARBA00022777"/>
    </source>
</evidence>
<keyword evidence="16" id="KW-1185">Reference proteome</keyword>
<keyword evidence="4" id="KW-0808">Transferase</keyword>
<accession>A0ABN6X7G0</accession>
<dbReference type="InterPro" id="IPR036390">
    <property type="entry name" value="WH_DNA-bd_sf"/>
</dbReference>
<dbReference type="Proteomes" id="UP001321543">
    <property type="component" value="Chromosome"/>
</dbReference>
<dbReference type="InterPro" id="IPR035965">
    <property type="entry name" value="PAS-like_dom_sf"/>
</dbReference>
<feature type="domain" description="PAS" evidence="14">
    <location>
        <begin position="229"/>
        <end position="275"/>
    </location>
</feature>
<keyword evidence="5 13" id="KW-0812">Transmembrane</keyword>
<evidence type="ECO:0000256" key="6">
    <source>
        <dbReference type="ARBA" id="ARBA00022741"/>
    </source>
</evidence>
<dbReference type="SUPFAM" id="SSF55785">
    <property type="entry name" value="PYP-like sensor domain (PAS domain)"/>
    <property type="match status" value="1"/>
</dbReference>
<dbReference type="Pfam" id="PF00989">
    <property type="entry name" value="PAS"/>
    <property type="match status" value="1"/>
</dbReference>
<keyword evidence="8" id="KW-0067">ATP-binding</keyword>
<evidence type="ECO:0000256" key="5">
    <source>
        <dbReference type="ARBA" id="ARBA00022692"/>
    </source>
</evidence>
<evidence type="ECO:0000256" key="9">
    <source>
        <dbReference type="ARBA" id="ARBA00022989"/>
    </source>
</evidence>
<dbReference type="CDD" id="cd00130">
    <property type="entry name" value="PAS"/>
    <property type="match status" value="1"/>
</dbReference>
<evidence type="ECO:0000256" key="1">
    <source>
        <dbReference type="ARBA" id="ARBA00004651"/>
    </source>
</evidence>
<feature type="transmembrane region" description="Helical" evidence="13">
    <location>
        <begin position="181"/>
        <end position="206"/>
    </location>
</feature>
<dbReference type="RefSeq" id="WP_286301191.1">
    <property type="nucleotide sequence ID" value="NZ_AP027728.1"/>
</dbReference>
<dbReference type="Gene3D" id="3.30.450.20">
    <property type="entry name" value="PAS domain"/>
    <property type="match status" value="2"/>
</dbReference>
<keyword evidence="3" id="KW-0597">Phosphoprotein</keyword>
<keyword evidence="7" id="KW-0418">Kinase</keyword>
<feature type="region of interest" description="Disordered" evidence="12">
    <location>
        <begin position="405"/>
        <end position="439"/>
    </location>
</feature>
<dbReference type="PANTHER" id="PTHR45526">
    <property type="entry name" value="TRANSCRIPTIONAL REGULATORY PROTEIN DPIA"/>
    <property type="match status" value="1"/>
</dbReference>
<dbReference type="PROSITE" id="PS50112">
    <property type="entry name" value="PAS"/>
    <property type="match status" value="1"/>
</dbReference>
<protein>
    <recommendedName>
        <fullName evidence="14">PAS domain-containing protein</fullName>
    </recommendedName>
</protein>
<proteinExistence type="predicted"/>
<sequence>MASKTKLVSAQTHESGMTLRVQLILLQALIVAVVTLIAGVTAGVIQAHTVRDAYEDRMLAVAQSIASMPVIRSAFQDEDPAATIQPLAETIRKASDLTYVVIANADGIRYSHPNPSRIGEKVSTDPSVPLSGQIYMGTQTGTLGPSWRVKVPIFADDSQVIGTVSVGILESQGDGEFAGNLFWIIGAMLAAVVLGMFGSAWVTAIIRRRIHRLEPHEITALVHNQETTLHGLSEGVITVDAHGTITLVNDAAARLLGTDAAALADRPAAEVLDDDLLSVLRDGEDAGRPVIVGDRVLVARGTGTSAGDEAEQATLLLRDHTELHDVVRRVEAADAIIAFRQRAGLPKGLSAETLERVSTALSAHPGCSAAELGEVLSISRVSARRYLEHLASTGRALRSLDYATKGRPGTRYRANEPIGTPPSPAAPDSPGTVSQIVRD</sequence>
<evidence type="ECO:0000313" key="15">
    <source>
        <dbReference type="EMBL" id="BDZ40639.1"/>
    </source>
</evidence>
<evidence type="ECO:0000256" key="4">
    <source>
        <dbReference type="ARBA" id="ARBA00022679"/>
    </source>
</evidence>
<dbReference type="SUPFAM" id="SSF46785">
    <property type="entry name" value="Winged helix' DNA-binding domain"/>
    <property type="match status" value="1"/>
</dbReference>
<comment type="subcellular location">
    <subcellularLocation>
        <location evidence="1">Cell membrane</location>
        <topology evidence="1">Multi-pass membrane protein</topology>
    </subcellularLocation>
</comment>
<keyword evidence="6" id="KW-0547">Nucleotide-binding</keyword>
<dbReference type="InterPro" id="IPR000014">
    <property type="entry name" value="PAS"/>
</dbReference>
<keyword evidence="11 13" id="KW-0472">Membrane</keyword>
<evidence type="ECO:0000256" key="2">
    <source>
        <dbReference type="ARBA" id="ARBA00022475"/>
    </source>
</evidence>
<keyword evidence="2" id="KW-1003">Cell membrane</keyword>
<dbReference type="InterPro" id="IPR029151">
    <property type="entry name" value="Sensor-like_sf"/>
</dbReference>
<keyword evidence="9 13" id="KW-1133">Transmembrane helix</keyword>
<evidence type="ECO:0000256" key="10">
    <source>
        <dbReference type="ARBA" id="ARBA00023012"/>
    </source>
</evidence>
<evidence type="ECO:0000259" key="14">
    <source>
        <dbReference type="PROSITE" id="PS50112"/>
    </source>
</evidence>
<dbReference type="InterPro" id="IPR033463">
    <property type="entry name" value="sCache_3"/>
</dbReference>
<dbReference type="EMBL" id="AP027728">
    <property type="protein sequence ID" value="BDZ40639.1"/>
    <property type="molecule type" value="Genomic_DNA"/>
</dbReference>
<evidence type="ECO:0000256" key="13">
    <source>
        <dbReference type="SAM" id="Phobius"/>
    </source>
</evidence>
<evidence type="ECO:0000313" key="16">
    <source>
        <dbReference type="Proteomes" id="UP001321543"/>
    </source>
</evidence>
<name>A0ABN6X7G0_9MICO</name>
<evidence type="ECO:0000256" key="8">
    <source>
        <dbReference type="ARBA" id="ARBA00022840"/>
    </source>
</evidence>
<dbReference type="InterPro" id="IPR051271">
    <property type="entry name" value="2C-system_Tx_regulators"/>
</dbReference>
<feature type="transmembrane region" description="Helical" evidence="13">
    <location>
        <begin position="21"/>
        <end position="45"/>
    </location>
</feature>
<keyword evidence="10" id="KW-0902">Two-component regulatory system</keyword>
<evidence type="ECO:0000256" key="12">
    <source>
        <dbReference type="SAM" id="MobiDB-lite"/>
    </source>
</evidence>
<reference evidence="16" key="1">
    <citation type="journal article" date="2019" name="Int. J. Syst. Evol. Microbiol.">
        <title>The Global Catalogue of Microorganisms (GCM) 10K type strain sequencing project: providing services to taxonomists for standard genome sequencing and annotation.</title>
        <authorList>
            <consortium name="The Broad Institute Genomics Platform"/>
            <consortium name="The Broad Institute Genome Sequencing Center for Infectious Disease"/>
            <person name="Wu L."/>
            <person name="Ma J."/>
        </authorList>
    </citation>
    <scope>NUCLEOTIDE SEQUENCE [LARGE SCALE GENOMIC DNA]</scope>
    <source>
        <strain evidence="16">NBRC 106310</strain>
    </source>
</reference>
<dbReference type="SUPFAM" id="SSF103190">
    <property type="entry name" value="Sensory domain-like"/>
    <property type="match status" value="1"/>
</dbReference>
<organism evidence="15 16">
    <name type="scientific">Microbacterium suwonense</name>
    <dbReference type="NCBI Taxonomy" id="683047"/>
    <lineage>
        <taxon>Bacteria</taxon>
        <taxon>Bacillati</taxon>
        <taxon>Actinomycetota</taxon>
        <taxon>Actinomycetes</taxon>
        <taxon>Micrococcales</taxon>
        <taxon>Microbacteriaceae</taxon>
        <taxon>Microbacterium</taxon>
    </lineage>
</organism>
<dbReference type="Pfam" id="PF17203">
    <property type="entry name" value="sCache_3_2"/>
    <property type="match status" value="1"/>
</dbReference>
<gene>
    <name evidence="15" type="ORF">GCM10025863_32530</name>
</gene>
<evidence type="ECO:0000256" key="11">
    <source>
        <dbReference type="ARBA" id="ARBA00023136"/>
    </source>
</evidence>
<dbReference type="PANTHER" id="PTHR45526:SF1">
    <property type="entry name" value="TRANSCRIPTIONAL REGULATORY PROTEIN DCUR-RELATED"/>
    <property type="match status" value="1"/>
</dbReference>